<sequence>MPHVLQNVIFPTSGDPEVLPLYLDPEAWTEIDDDPVRVTAIADINTIRSQRSAIVPAGARVSYAAYFNGFPASYWRRFTKVDHVTLRLELQGEARIVVNRSNPRGAIQTLESRVVTGASQESFTLPLAGFLDGGWYWFEIIAGPQDVELVSGDWVTDSEPVNPGLLDIGITTLNKADYCVRTLRTLADDAALLEQIGRIMIVDQGTKKLVDEPGYDEVAARLGDKLQVIEQANLGGSGGFARSMFEHLEHPDAEYLILLDDDVTVETQGILRALTFARYAQKPTIVGGHMFDLNDRTVLNAYAEVVHLDRFIWGQSTKNQVRHDFRRANLKQTPWMHARMDADYNGWWMCLIPKAVIRKIGLSLPLFIKWDDSEYGLRAKEHGFPTVSLPGAALWHISWLDKDDSIDWQAYFHARNRLVAALLHAPQGRGVLLDFTKLHLKQLLQMQYSAASLRIRAMQDVLRGPEHLHAEIATILPQVRSELQSFGDARIYRDVEEIPSSRRGRVVVSGTWESHPGGWTRIGVWAGLSSLRHFFVKAKDEQLDRPEAQLTRYDATWWRVPRYDSVLITTAASDGMHWYRRDRAQFRKLLREGQALNRRLLREWPKLSARYRAASKDVTSPEAWKQTFGL</sequence>
<reference evidence="7 8" key="1">
    <citation type="journal article" date="2014" name="Int. J. Syst. Evol. Microbiol.">
        <title>Complete genome sequence of Corynebacterium casei LMG S-19264T (=DSM 44701T), isolated from a smear-ripened cheese.</title>
        <authorList>
            <consortium name="US DOE Joint Genome Institute (JGI-PGF)"/>
            <person name="Walter F."/>
            <person name="Albersmeier A."/>
            <person name="Kalinowski J."/>
            <person name="Ruckert C."/>
        </authorList>
    </citation>
    <scope>NUCLEOTIDE SEQUENCE [LARGE SCALE GENOMIC DNA]</scope>
    <source>
        <strain evidence="7 8">NBRC 112289</strain>
    </source>
</reference>
<evidence type="ECO:0000256" key="4">
    <source>
        <dbReference type="ARBA" id="ARBA00022679"/>
    </source>
</evidence>
<organism evidence="7 8">
    <name type="scientific">Arenivirga flava</name>
    <dbReference type="NCBI Taxonomy" id="1930060"/>
    <lineage>
        <taxon>Bacteria</taxon>
        <taxon>Bacillati</taxon>
        <taxon>Actinomycetota</taxon>
        <taxon>Actinomycetes</taxon>
        <taxon>Micrococcales</taxon>
        <taxon>Microbacteriaceae</taxon>
        <taxon>Arenivirga</taxon>
    </lineage>
</organism>
<feature type="domain" description="Galactofuranosyltransferase GlfT2 N-terminal" evidence="5">
    <location>
        <begin position="5"/>
        <end position="157"/>
    </location>
</feature>
<dbReference type="Gene3D" id="3.90.550.60">
    <property type="match status" value="1"/>
</dbReference>
<evidence type="ECO:0000313" key="8">
    <source>
        <dbReference type="Proteomes" id="UP001157160"/>
    </source>
</evidence>
<proteinExistence type="inferred from homology"/>
<dbReference type="InterPro" id="IPR045699">
    <property type="entry name" value="GlfT2_C"/>
</dbReference>
<keyword evidence="4 7" id="KW-0808">Transferase</keyword>
<comment type="similarity">
    <text evidence="2">Belongs to the glycosyltransferase 2 family.</text>
</comment>
<dbReference type="Pfam" id="PF19320">
    <property type="entry name" value="GlfT2_domain3"/>
    <property type="match status" value="1"/>
</dbReference>
<evidence type="ECO:0000256" key="3">
    <source>
        <dbReference type="ARBA" id="ARBA00022676"/>
    </source>
</evidence>
<dbReference type="InterPro" id="IPR040492">
    <property type="entry name" value="GlfT2_N"/>
</dbReference>
<dbReference type="RefSeq" id="WP_284231090.1">
    <property type="nucleotide sequence ID" value="NZ_BSUL01000001.1"/>
</dbReference>
<dbReference type="GO" id="GO:0016757">
    <property type="term" value="F:glycosyltransferase activity"/>
    <property type="evidence" value="ECO:0007669"/>
    <property type="project" value="UniProtKB-KW"/>
</dbReference>
<dbReference type="EMBL" id="BSUL01000001">
    <property type="protein sequence ID" value="GMA28005.1"/>
    <property type="molecule type" value="Genomic_DNA"/>
</dbReference>
<evidence type="ECO:0000256" key="1">
    <source>
        <dbReference type="ARBA" id="ARBA00004776"/>
    </source>
</evidence>
<protein>
    <submittedName>
        <fullName evidence="7">Glycosyl transferase</fullName>
    </submittedName>
</protein>
<keyword evidence="8" id="KW-1185">Reference proteome</keyword>
<dbReference type="InterPro" id="IPR029044">
    <property type="entry name" value="Nucleotide-diphossugar_trans"/>
</dbReference>
<comment type="caution">
    <text evidence="7">The sequence shown here is derived from an EMBL/GenBank/DDBJ whole genome shotgun (WGS) entry which is preliminary data.</text>
</comment>
<keyword evidence="3" id="KW-0328">Glycosyltransferase</keyword>
<dbReference type="AlphaFoldDB" id="A0AA37XB39"/>
<dbReference type="Pfam" id="PF17994">
    <property type="entry name" value="Glft2_N"/>
    <property type="match status" value="1"/>
</dbReference>
<evidence type="ECO:0000256" key="2">
    <source>
        <dbReference type="ARBA" id="ARBA00006739"/>
    </source>
</evidence>
<evidence type="ECO:0000259" key="5">
    <source>
        <dbReference type="Pfam" id="PF17994"/>
    </source>
</evidence>
<gene>
    <name evidence="7" type="ORF">GCM10025874_12580</name>
</gene>
<dbReference type="PANTHER" id="PTHR43179">
    <property type="entry name" value="RHAMNOSYLTRANSFERASE WBBL"/>
    <property type="match status" value="1"/>
</dbReference>
<evidence type="ECO:0000259" key="6">
    <source>
        <dbReference type="Pfam" id="PF19320"/>
    </source>
</evidence>
<feature type="domain" description="Galactofuranosyltransferase-2 C-terminal" evidence="6">
    <location>
        <begin position="433"/>
        <end position="628"/>
    </location>
</feature>
<dbReference type="Pfam" id="PF13641">
    <property type="entry name" value="Glyco_tranf_2_3"/>
    <property type="match status" value="1"/>
</dbReference>
<dbReference type="PANTHER" id="PTHR43179:SF12">
    <property type="entry name" value="GALACTOFURANOSYLTRANSFERASE GLFT2"/>
    <property type="match status" value="1"/>
</dbReference>
<dbReference type="Proteomes" id="UP001157160">
    <property type="component" value="Unassembled WGS sequence"/>
</dbReference>
<name>A0AA37XB39_9MICO</name>
<evidence type="ECO:0000313" key="7">
    <source>
        <dbReference type="EMBL" id="GMA28005.1"/>
    </source>
</evidence>
<comment type="pathway">
    <text evidence="1">Cell wall biogenesis; cell wall polysaccharide biosynthesis.</text>
</comment>
<dbReference type="SUPFAM" id="SSF53448">
    <property type="entry name" value="Nucleotide-diphospho-sugar transferases"/>
    <property type="match status" value="1"/>
</dbReference>
<accession>A0AA37XB39</accession>